<evidence type="ECO:0000256" key="5">
    <source>
        <dbReference type="ARBA" id="ARBA00022679"/>
    </source>
</evidence>
<dbReference type="GO" id="GO:0043161">
    <property type="term" value="P:proteasome-mediated ubiquitin-dependent protein catabolic process"/>
    <property type="evidence" value="ECO:0007669"/>
    <property type="project" value="TreeGrafter"/>
</dbReference>
<dbReference type="STRING" id="105785.A0A2J7RKI8"/>
<dbReference type="GO" id="GO:0016567">
    <property type="term" value="P:protein ubiquitination"/>
    <property type="evidence" value="ECO:0007669"/>
    <property type="project" value="UniProtKB-UniPathway"/>
</dbReference>
<comment type="pathway">
    <text evidence="2">Protein modification; protein ubiquitination.</text>
</comment>
<dbReference type="GO" id="GO:0031624">
    <property type="term" value="F:ubiquitin conjugating enzyme binding"/>
    <property type="evidence" value="ECO:0007669"/>
    <property type="project" value="TreeGrafter"/>
</dbReference>
<feature type="domain" description="SIAH-type" evidence="11">
    <location>
        <begin position="78"/>
        <end position="138"/>
    </location>
</feature>
<evidence type="ECO:0000256" key="7">
    <source>
        <dbReference type="ARBA" id="ARBA00022771"/>
    </source>
</evidence>
<evidence type="ECO:0000256" key="3">
    <source>
        <dbReference type="ARBA" id="ARBA00009119"/>
    </source>
</evidence>
<dbReference type="UniPathway" id="UPA00143"/>
<dbReference type="Pfam" id="PF21362">
    <property type="entry name" value="Sina_RING"/>
    <property type="match status" value="1"/>
</dbReference>
<dbReference type="SUPFAM" id="SSF49599">
    <property type="entry name" value="TRAF domain-like"/>
    <property type="match status" value="1"/>
</dbReference>
<dbReference type="PROSITE" id="PS51081">
    <property type="entry name" value="ZF_SIAH"/>
    <property type="match status" value="1"/>
</dbReference>
<evidence type="ECO:0000256" key="8">
    <source>
        <dbReference type="ARBA" id="ARBA00022786"/>
    </source>
</evidence>
<dbReference type="GO" id="GO:0061630">
    <property type="term" value="F:ubiquitin protein ligase activity"/>
    <property type="evidence" value="ECO:0007669"/>
    <property type="project" value="UniProtKB-EC"/>
</dbReference>
<dbReference type="PANTHER" id="PTHR45877">
    <property type="entry name" value="E3 UBIQUITIN-PROTEIN LIGASE SIAH2"/>
    <property type="match status" value="1"/>
</dbReference>
<dbReference type="AlphaFoldDB" id="A0A2J7RKI8"/>
<protein>
    <recommendedName>
        <fullName evidence="4">RING-type E3 ubiquitin transferase</fullName>
        <ecNumber evidence="4">2.3.2.27</ecNumber>
    </recommendedName>
</protein>
<evidence type="ECO:0000256" key="6">
    <source>
        <dbReference type="ARBA" id="ARBA00022723"/>
    </source>
</evidence>
<evidence type="ECO:0000256" key="1">
    <source>
        <dbReference type="ARBA" id="ARBA00000900"/>
    </source>
</evidence>
<dbReference type="EC" id="2.3.2.27" evidence="4"/>
<comment type="caution">
    <text evidence="12">The sequence shown here is derived from an EMBL/GenBank/DDBJ whole genome shotgun (WGS) entry which is preliminary data.</text>
</comment>
<evidence type="ECO:0000256" key="9">
    <source>
        <dbReference type="ARBA" id="ARBA00022833"/>
    </source>
</evidence>
<keyword evidence="13" id="KW-1185">Reference proteome</keyword>
<proteinExistence type="inferred from homology"/>
<evidence type="ECO:0000256" key="4">
    <source>
        <dbReference type="ARBA" id="ARBA00012483"/>
    </source>
</evidence>
<evidence type="ECO:0000259" key="11">
    <source>
        <dbReference type="PROSITE" id="PS51081"/>
    </source>
</evidence>
<comment type="catalytic activity">
    <reaction evidence="1">
        <text>S-ubiquitinyl-[E2 ubiquitin-conjugating enzyme]-L-cysteine + [acceptor protein]-L-lysine = [E2 ubiquitin-conjugating enzyme]-L-cysteine + N(6)-ubiquitinyl-[acceptor protein]-L-lysine.</text>
        <dbReference type="EC" id="2.3.2.27"/>
    </reaction>
</comment>
<keyword evidence="8" id="KW-0833">Ubl conjugation pathway</keyword>
<keyword evidence="7 10" id="KW-0863">Zinc-finger</keyword>
<dbReference type="InterPro" id="IPR013010">
    <property type="entry name" value="Znf_SIAH"/>
</dbReference>
<dbReference type="InParanoid" id="A0A2J7RKI8"/>
<dbReference type="InterPro" id="IPR013083">
    <property type="entry name" value="Znf_RING/FYVE/PHD"/>
</dbReference>
<name>A0A2J7RKI8_9NEOP</name>
<dbReference type="GO" id="GO:0008270">
    <property type="term" value="F:zinc ion binding"/>
    <property type="evidence" value="ECO:0007669"/>
    <property type="project" value="UniProtKB-KW"/>
</dbReference>
<dbReference type="GO" id="GO:0005737">
    <property type="term" value="C:cytoplasm"/>
    <property type="evidence" value="ECO:0007669"/>
    <property type="project" value="TreeGrafter"/>
</dbReference>
<dbReference type="InterPro" id="IPR049548">
    <property type="entry name" value="Sina-like_RING"/>
</dbReference>
<organism evidence="12 13">
    <name type="scientific">Cryptotermes secundus</name>
    <dbReference type="NCBI Taxonomy" id="105785"/>
    <lineage>
        <taxon>Eukaryota</taxon>
        <taxon>Metazoa</taxon>
        <taxon>Ecdysozoa</taxon>
        <taxon>Arthropoda</taxon>
        <taxon>Hexapoda</taxon>
        <taxon>Insecta</taxon>
        <taxon>Pterygota</taxon>
        <taxon>Neoptera</taxon>
        <taxon>Polyneoptera</taxon>
        <taxon>Dictyoptera</taxon>
        <taxon>Blattodea</taxon>
        <taxon>Blattoidea</taxon>
        <taxon>Termitoidae</taxon>
        <taxon>Kalotermitidae</taxon>
        <taxon>Cryptotermitinae</taxon>
        <taxon>Cryptotermes</taxon>
    </lineage>
</organism>
<comment type="similarity">
    <text evidence="3">Belongs to the SINA (Seven in absentia) family.</text>
</comment>
<dbReference type="InterPro" id="IPR004162">
    <property type="entry name" value="SINA-like_animal"/>
</dbReference>
<keyword evidence="5" id="KW-0808">Transferase</keyword>
<dbReference type="OrthoDB" id="941555at2759"/>
<dbReference type="EMBL" id="NEVH01002881">
    <property type="protein sequence ID" value="PNF41309.1"/>
    <property type="molecule type" value="Genomic_DNA"/>
</dbReference>
<evidence type="ECO:0000256" key="2">
    <source>
        <dbReference type="ARBA" id="ARBA00004906"/>
    </source>
</evidence>
<reference evidence="12 13" key="1">
    <citation type="submission" date="2017-12" db="EMBL/GenBank/DDBJ databases">
        <title>Hemimetabolous genomes reveal molecular basis of termite eusociality.</title>
        <authorList>
            <person name="Harrison M.C."/>
            <person name="Jongepier E."/>
            <person name="Robertson H.M."/>
            <person name="Arning N."/>
            <person name="Bitard-Feildel T."/>
            <person name="Chao H."/>
            <person name="Childers C.P."/>
            <person name="Dinh H."/>
            <person name="Doddapaneni H."/>
            <person name="Dugan S."/>
            <person name="Gowin J."/>
            <person name="Greiner C."/>
            <person name="Han Y."/>
            <person name="Hu H."/>
            <person name="Hughes D.S.T."/>
            <person name="Huylmans A.-K."/>
            <person name="Kemena C."/>
            <person name="Kremer L.P.M."/>
            <person name="Lee S.L."/>
            <person name="Lopez-Ezquerra A."/>
            <person name="Mallet L."/>
            <person name="Monroy-Kuhn J.M."/>
            <person name="Moser A."/>
            <person name="Murali S.C."/>
            <person name="Muzny D.M."/>
            <person name="Otani S."/>
            <person name="Piulachs M.-D."/>
            <person name="Poelchau M."/>
            <person name="Qu J."/>
            <person name="Schaub F."/>
            <person name="Wada-Katsumata A."/>
            <person name="Worley K.C."/>
            <person name="Xie Q."/>
            <person name="Ylla G."/>
            <person name="Poulsen M."/>
            <person name="Gibbs R.A."/>
            <person name="Schal C."/>
            <person name="Richards S."/>
            <person name="Belles X."/>
            <person name="Korb J."/>
            <person name="Bornberg-Bauer E."/>
        </authorList>
    </citation>
    <scope>NUCLEOTIDE SEQUENCE [LARGE SCALE GENOMIC DNA]</scope>
    <source>
        <tissue evidence="12">Whole body</tissue>
    </source>
</reference>
<dbReference type="Proteomes" id="UP000235965">
    <property type="component" value="Unassembled WGS sequence"/>
</dbReference>
<gene>
    <name evidence="12" type="ORF">B7P43_G18206</name>
</gene>
<evidence type="ECO:0000313" key="12">
    <source>
        <dbReference type="EMBL" id="PNF41309.1"/>
    </source>
</evidence>
<keyword evidence="9" id="KW-0862">Zinc</keyword>
<accession>A0A2J7RKI8</accession>
<sequence>MDHNSTSAMATKATTVSRFIAKLYKCPLFCDYFQPPILQCCNGHLICSKCRSKETCCRKCRAPLGNIQNLAMEEFASAHMFPCKYSQPGHAVALLYTERREHEDACEFRRYHCQFLGPSYKWQGCLKKVMPHIMTSHKSIKTLQ</sequence>
<dbReference type="PANTHER" id="PTHR45877:SF2">
    <property type="entry name" value="E3 UBIQUITIN-PROTEIN LIGASE SINA-RELATED"/>
    <property type="match status" value="1"/>
</dbReference>
<keyword evidence="6" id="KW-0479">Metal-binding</keyword>
<evidence type="ECO:0000313" key="13">
    <source>
        <dbReference type="Proteomes" id="UP000235965"/>
    </source>
</evidence>
<dbReference type="Gene3D" id="3.30.40.10">
    <property type="entry name" value="Zinc/RING finger domain, C3HC4 (zinc finger)"/>
    <property type="match status" value="1"/>
</dbReference>
<evidence type="ECO:0000256" key="10">
    <source>
        <dbReference type="PROSITE-ProRule" id="PRU00455"/>
    </source>
</evidence>
<dbReference type="Pfam" id="PF21361">
    <property type="entry name" value="Sina_ZnF"/>
    <property type="match status" value="1"/>
</dbReference>